<evidence type="ECO:0000256" key="10">
    <source>
        <dbReference type="SAM" id="MobiDB-lite"/>
    </source>
</evidence>
<gene>
    <name evidence="14" type="ORF">C8A01DRAFT_19501</name>
</gene>
<comment type="caution">
    <text evidence="14">The sequence shown here is derived from an EMBL/GenBank/DDBJ whole genome shotgun (WGS) entry which is preliminary data.</text>
</comment>
<dbReference type="Gene3D" id="3.30.559.30">
    <property type="entry name" value="Nonribosomal peptide synthetase, condensation domain"/>
    <property type="match status" value="1"/>
</dbReference>
<keyword evidence="6" id="KW-0677">Repeat</keyword>
<dbReference type="InterPro" id="IPR020841">
    <property type="entry name" value="PKS_Beta-ketoAc_synthase_dom"/>
</dbReference>
<evidence type="ECO:0000313" key="15">
    <source>
        <dbReference type="Proteomes" id="UP001303115"/>
    </source>
</evidence>
<dbReference type="InterPro" id="IPR036736">
    <property type="entry name" value="ACP-like_sf"/>
</dbReference>
<dbReference type="CDD" id="cd02440">
    <property type="entry name" value="AdoMet_MTases"/>
    <property type="match status" value="1"/>
</dbReference>
<dbReference type="InterPro" id="IPR018201">
    <property type="entry name" value="Ketoacyl_synth_AS"/>
</dbReference>
<proteinExistence type="predicted"/>
<dbReference type="Gene3D" id="3.40.50.720">
    <property type="entry name" value="NAD(P)-binding Rossmann-like Domain"/>
    <property type="match status" value="3"/>
</dbReference>
<dbReference type="PROSITE" id="PS52004">
    <property type="entry name" value="KS3_2"/>
    <property type="match status" value="1"/>
</dbReference>
<dbReference type="SUPFAM" id="SSF53335">
    <property type="entry name" value="S-adenosyl-L-methionine-dependent methyltransferases"/>
    <property type="match status" value="1"/>
</dbReference>
<dbReference type="CDD" id="cd00833">
    <property type="entry name" value="PKS"/>
    <property type="match status" value="1"/>
</dbReference>
<dbReference type="InterPro" id="IPR045851">
    <property type="entry name" value="AMP-bd_C_sf"/>
</dbReference>
<keyword evidence="2" id="KW-0597">Phosphoprotein</keyword>
<feature type="domain" description="PKS/mFAS DH" evidence="13">
    <location>
        <begin position="970"/>
        <end position="1296"/>
    </location>
</feature>
<dbReference type="InterPro" id="IPR020806">
    <property type="entry name" value="PKS_PP-bd"/>
</dbReference>
<dbReference type="SMART" id="SM00825">
    <property type="entry name" value="PKS_KS"/>
    <property type="match status" value="1"/>
</dbReference>
<dbReference type="InterPro" id="IPR014043">
    <property type="entry name" value="Acyl_transferase_dom"/>
</dbReference>
<dbReference type="InterPro" id="IPR000873">
    <property type="entry name" value="AMP-dep_synth/lig_dom"/>
</dbReference>
<dbReference type="Pfam" id="PF08242">
    <property type="entry name" value="Methyltransf_12"/>
    <property type="match status" value="1"/>
</dbReference>
<dbReference type="InterPro" id="IPR001227">
    <property type="entry name" value="Ac_transferase_dom_sf"/>
</dbReference>
<dbReference type="GO" id="GO:0032259">
    <property type="term" value="P:methylation"/>
    <property type="evidence" value="ECO:0007669"/>
    <property type="project" value="UniProtKB-KW"/>
</dbReference>
<dbReference type="SMART" id="SM00826">
    <property type="entry name" value="PKS_DH"/>
    <property type="match status" value="1"/>
</dbReference>
<dbReference type="EMBL" id="MU854522">
    <property type="protein sequence ID" value="KAK4033573.1"/>
    <property type="molecule type" value="Genomic_DNA"/>
</dbReference>
<dbReference type="SUPFAM" id="SSF56801">
    <property type="entry name" value="Acetyl-CoA synthetase-like"/>
    <property type="match status" value="1"/>
</dbReference>
<dbReference type="SUPFAM" id="SSF53901">
    <property type="entry name" value="Thiolase-like"/>
    <property type="match status" value="1"/>
</dbReference>
<dbReference type="PROSITE" id="PS00455">
    <property type="entry name" value="AMP_BINDING"/>
    <property type="match status" value="1"/>
</dbReference>
<organism evidence="14 15">
    <name type="scientific">Parachaetomium inaequale</name>
    <dbReference type="NCBI Taxonomy" id="2588326"/>
    <lineage>
        <taxon>Eukaryota</taxon>
        <taxon>Fungi</taxon>
        <taxon>Dikarya</taxon>
        <taxon>Ascomycota</taxon>
        <taxon>Pezizomycotina</taxon>
        <taxon>Sordariomycetes</taxon>
        <taxon>Sordariomycetidae</taxon>
        <taxon>Sordariales</taxon>
        <taxon>Chaetomiaceae</taxon>
        <taxon>Parachaetomium</taxon>
    </lineage>
</organism>
<dbReference type="InterPro" id="IPR036291">
    <property type="entry name" value="NAD(P)-bd_dom_sf"/>
</dbReference>
<evidence type="ECO:0000256" key="2">
    <source>
        <dbReference type="ARBA" id="ARBA00022553"/>
    </source>
</evidence>
<protein>
    <submittedName>
        <fullName evidence="14">BcPKS5, polyketide synthase</fullName>
    </submittedName>
</protein>
<dbReference type="PANTHER" id="PTHR43775">
    <property type="entry name" value="FATTY ACID SYNTHASE"/>
    <property type="match status" value="1"/>
</dbReference>
<dbReference type="CDD" id="cd19532">
    <property type="entry name" value="C_PKS-NRPS"/>
    <property type="match status" value="1"/>
</dbReference>
<feature type="region of interest" description="Disordered" evidence="10">
    <location>
        <begin position="2610"/>
        <end position="2676"/>
    </location>
</feature>
<dbReference type="Gene3D" id="3.40.366.10">
    <property type="entry name" value="Malonyl-Coenzyme A Acyl Carrier Protein, domain 2"/>
    <property type="match status" value="1"/>
</dbReference>
<reference evidence="15" key="1">
    <citation type="journal article" date="2023" name="Mol. Phylogenet. Evol.">
        <title>Genome-scale phylogeny and comparative genomics of the fungal order Sordariales.</title>
        <authorList>
            <person name="Hensen N."/>
            <person name="Bonometti L."/>
            <person name="Westerberg I."/>
            <person name="Brannstrom I.O."/>
            <person name="Guillou S."/>
            <person name="Cros-Aarteil S."/>
            <person name="Calhoun S."/>
            <person name="Haridas S."/>
            <person name="Kuo A."/>
            <person name="Mondo S."/>
            <person name="Pangilinan J."/>
            <person name="Riley R."/>
            <person name="LaButti K."/>
            <person name="Andreopoulos B."/>
            <person name="Lipzen A."/>
            <person name="Chen C."/>
            <person name="Yan M."/>
            <person name="Daum C."/>
            <person name="Ng V."/>
            <person name="Clum A."/>
            <person name="Steindorff A."/>
            <person name="Ohm R.A."/>
            <person name="Martin F."/>
            <person name="Silar P."/>
            <person name="Natvig D.O."/>
            <person name="Lalanne C."/>
            <person name="Gautier V."/>
            <person name="Ament-Velasquez S.L."/>
            <person name="Kruys A."/>
            <person name="Hutchinson M.I."/>
            <person name="Powell A.J."/>
            <person name="Barry K."/>
            <person name="Miller A.N."/>
            <person name="Grigoriev I.V."/>
            <person name="Debuchy R."/>
            <person name="Gladieux P."/>
            <person name="Hiltunen Thoren M."/>
            <person name="Johannesson H."/>
        </authorList>
    </citation>
    <scope>NUCLEOTIDE SEQUENCE [LARGE SCALE GENOMIC DNA]</scope>
    <source>
        <strain evidence="15">CBS 284.82</strain>
    </source>
</reference>
<dbReference type="GO" id="GO:0016491">
    <property type="term" value="F:oxidoreductase activity"/>
    <property type="evidence" value="ECO:0007669"/>
    <property type="project" value="UniProtKB-KW"/>
</dbReference>
<dbReference type="GO" id="GO:0009403">
    <property type="term" value="P:toxin biosynthetic process"/>
    <property type="evidence" value="ECO:0007669"/>
    <property type="project" value="UniProtKB-ARBA"/>
</dbReference>
<feature type="domain" description="Carrier" evidence="11">
    <location>
        <begin position="2497"/>
        <end position="2576"/>
    </location>
</feature>
<evidence type="ECO:0000256" key="1">
    <source>
        <dbReference type="ARBA" id="ARBA00022450"/>
    </source>
</evidence>
<evidence type="ECO:0000259" key="11">
    <source>
        <dbReference type="PROSITE" id="PS50075"/>
    </source>
</evidence>
<dbReference type="GO" id="GO:0004315">
    <property type="term" value="F:3-oxoacyl-[acyl-carrier-protein] synthase activity"/>
    <property type="evidence" value="ECO:0007669"/>
    <property type="project" value="InterPro"/>
</dbReference>
<feature type="domain" description="Ketosynthase family 3 (KS3)" evidence="12">
    <location>
        <begin position="8"/>
        <end position="440"/>
    </location>
</feature>
<dbReference type="PROSITE" id="PS50075">
    <property type="entry name" value="CARRIER"/>
    <property type="match status" value="2"/>
</dbReference>
<dbReference type="InterPro" id="IPR020845">
    <property type="entry name" value="AMP-binding_CS"/>
</dbReference>
<evidence type="ECO:0000313" key="14">
    <source>
        <dbReference type="EMBL" id="KAK4033573.1"/>
    </source>
</evidence>
<feature type="active site" description="Proton acceptor; for dehydratase activity" evidence="9">
    <location>
        <position position="1003"/>
    </location>
</feature>
<keyword evidence="3" id="KW-0436">Ligase</keyword>
<dbReference type="Pfam" id="PF00501">
    <property type="entry name" value="AMP-binding"/>
    <property type="match status" value="1"/>
</dbReference>
<dbReference type="Gene3D" id="3.40.50.150">
    <property type="entry name" value="Vaccinia Virus protein VP39"/>
    <property type="match status" value="1"/>
</dbReference>
<evidence type="ECO:0000256" key="9">
    <source>
        <dbReference type="PROSITE-ProRule" id="PRU01363"/>
    </source>
</evidence>
<dbReference type="InterPro" id="IPR042099">
    <property type="entry name" value="ANL_N_sf"/>
</dbReference>
<dbReference type="SUPFAM" id="SSF52777">
    <property type="entry name" value="CoA-dependent acyltransferases"/>
    <property type="match status" value="2"/>
</dbReference>
<dbReference type="SUPFAM" id="SSF47336">
    <property type="entry name" value="ACP-like"/>
    <property type="match status" value="2"/>
</dbReference>
<dbReference type="GO" id="GO:0006633">
    <property type="term" value="P:fatty acid biosynthetic process"/>
    <property type="evidence" value="ECO:0007669"/>
    <property type="project" value="InterPro"/>
</dbReference>
<keyword evidence="4" id="KW-0489">Methyltransferase</keyword>
<sequence length="4226" mass="456534">MAPQDQNQEPIAVIGMACRFPGGCDSPSKLWDLLRAPRDLTQRIPADRFDIAGFYHSNGSHHGATDAQKAYFLEQDVTQFDNAFFNVPAAEAEAMDPQQRLLMETVYDSLCAAGQKVEDLRGSDTAAYVGLMCDDWAQVMARDWDQLPTYVATGVSRAIVANRLSYFFDWRGPSMTIDTACSSSLVAVHQGVTALRNGECRVAVAAGVNLILAPGMFIGESKLHMLSPTGTGKMWDAAADGYARGEGVASVVLKPLSAALRDGDHVDCIIRGTAVNQDGKTVGMTVPSNQAQAALIREAYARAGLDINDIKDRPQFFHAHGTGTQAGDPQEAEAISQSFFGDGKVTDTLYVGSIKTIIGHTEGAAGLASLIGSALAMQKGVIPPNLHFESLSARVAPYYTHLEVPTAPKPWPRTLAGQPRRVSVNSFGFGGTNAHAILEYFEPEPSPAPTNNRGLSTVGVPSFTPLLLSAASPSALRAALSDLRGYLDAHPDTDMRSLAYTLQTRRSTLGYRKAIAAGNVEEAIKRIDGMLDSSDADVLTRYHDITQPSILGIFTGQGAQWPRMGARLLQESPFASQRLAELQRALATLPAEDRPNWTLSAQLLADPQTSRVAEAAVSQPLCTAVQIVLVDMVRAAGLKFRAVVGHSSGEIAAAYAARFLSAGDAMRVAYYRGLFAGLASGLPALHHDGDEVDGAGATSGCRGAMMAVGTSYEDALAFCQLDDFAGRIQVAARNSPTSITLSGDEDAVEEAVAIFKDENKFARRLTVDTAYHSTHMLPCEAPYLAGLARAGYGVGDGDSAVSWFSSVVGGGGHVMTKEDVQTPQYWADNMTSPVLFAPAVLRAVGDAGPFDIAIELGPHPALKGPALDTIEAATGKKIPYTGLLRRAKDDVEELALALGYIWTQLGVSSVNFDAFENLVSGVALLPKQQQQHQQKRPLGDLPSYPFDRPRSFSALSRFSGGHRHLHAPPHPLLGRRMVEAETADTVAWRNILRPSEISWIQGHGLQGQNVFPAMGFVSLAVEAIAAVTATAPGGDRQLGLITLRDVVIGRALAFADENVGVEIKVGLRVIRSDNDGVAAHITCHSGLPLDASGTPLALNFSAAIAVDFHDPMPDTLPAVRHDEVNLVDAATEMLYSQFAALGYSYAAPFTGVRSIRRKMGWATGELEDEAGDAWEDQLLVHPGWLDSAVQTGFAAYTHPLDNRLHALLVPTAIRSIVINPFFFSHHGTTTATGSSGPRPPTRALQYQTTARVVPDAPIAVDIDVFAGSGDDGAAASHAFVQFDTLKVMYLATPTARDDAVMFSRFNYRPATLDAAEAVEQNKELVPRETAELWRSLDRIGFFYLRRLYETLTQAERDAALPHYQYVLDYAGRLLDMVQRGECAAVPRDALHDTPAFIRSLMGRYHGRADVQITEAVGENMAAEIRRGGSLLEHMMKDGLLDRFYADGAGVDTANRWIARVMGQLAHRYPRMNLFEVGAGTGSATRQILGELRGAFSTYTFTDIGAGFLSRAQDAFADNEYADRMAFATFDMERAPEEQGFVAGTYDVVIASNVLHATGKLDDALTHVRRLLRPGGYLVALEIVCDHTPVMNLVMGGMPGWWAGAMNDATRRDGPCLTLEKWDALARRHGFGGVDSHVPVVNKQQWFSVFACQAVDDRVNSLREPLAVPGPNSTDLYGDGARELVIIGGRTPSVRQLADDIVTLLGPHYTEITRIAHPEELNSHHQPDLEPGTAVLSLTELDEQLLETRTAAKLEALKTLFRNAGSILWVTRGARDERPFSSLMLGLSRVVRLEYPNINLQLLDFDATTEMTSQSIAEALVRLELGGRYAKEGALLWTVEPETHYEKGRLLVPRLMPDVQANLRYNAYRRPVFDDFALGENTVVLEPTPDGAAFELAAVSPLRVSPTPPPTARGSVVLRVEQSLLQVVKVGDAGYLTLLVGTDVANGHEKLVALADTAVESCTRVPVEWTARVTQSSNNRYGETLAASLVAVGSHLVAQSILAAAPRFGTVLVHEADELLRNALEREAQWEGMRVVYTTAAKSKTPKQQHQHGPYIPVHDKMSLRQARTLLPRDVSFLVNLASPASSDSSDTAVDCSDLFGRVLPPHIPKATAAQFVCVQPRLSPDADIDQVGSRLKAAWQAVTRRQQQRQQVATSLLPLQDITDTPVKHTKFAAVDWTASSSVRALVRPIDHGTIFRADGTYLLIGLAGDLGQSLCEWMVSRGARHVVIGSRRPNIDHRFLAALSAECSNACRIQVLPIDVTSRDSLRGALDAMHAAKMPPTIGVVNGAMVLEDMLFEDLDMPSLERTAPPKVDGSVLLDELFYDAPLDFFVLMTSTAQVVGNGGQSAYVMANQFMNALAAQRRDVRGVVGSNMAISFVYGRGYVEHNKKKGDSNYTDFLLRLTYRGISERDLHELFAETVLAGRPGARGVAEVATGVGLFRDEPQTHIQLRANPRFSHFMLHDAGAGSGAHGSGHGGANRTERLRVRLAAIKSLDEARGVVRDAFADRLRRILMLPHDTSVDPKASVIEQGVDSIMAVELRSWFLKELDIDMPVLKILGAGATVESLLGEILDKIPASILNLDSAASASVVASSSAVIPPPFIPPSPVGAPAAVASMSTRPASPRTSPAAATDTETETTDSNGTSSRQAGEAQDTPPESPPGTWTGAEDGPAPKDAAAQIHPQEMIRALEKQREAARRRVILETSTETKEPMTYGQKRFWFLHHYVDNPTAFNMAYQFRLEGRIRTRHLAEAVDAVTQRHEALRTRYFWADEQDESGTHKTPMQGILSKGLLRLETATIESEAQVAQELVAMRNHEWDLGDWGQVRLRLLSLSDTVHWLIMCAHHISMDGHSTTVLMADLNQAYQAYGLASSPPPPLTAESQARAFGRQQTLAYTSGKLQPAIDYYRQTLASVDLTRPIDLFPFARSQVRQPQDRHCASSVARLQLRPNVAARLKQLARAHRATSFHGYLAALQALIRRLLPSAASTASTRSTTRNNIVIGIADANRLDAQFLGSIGNLLNILPLVFGSADGRNKSGQDNNETFGQAIEAARSKVHSALEHSRLPFDVLLDELAVPRSNTYPPLCQVIVDYKLVTREQAAMRWAGCAVSDHAWLSPDSSYDVAVEIVEYDETALVSVHMQGGLYTQEAAELFLRSFENVLGTVTGDGGGDVVMDELEKWNVEDVKVALERGKGPEMHLEWPETVAHRIDQVIAQHPHDIAIKDGFGRCWTYAALDEQVDSIARVLCDLLLDQTRQGSVVGVFQTPAAGWIASLVAIMRVGAVYLPLDLKVSASRLNSYVKAAQPAVILTDDTMAGLTEDIGIEHPTAVVNISGLPATVPGSSSSSSSEQIKTAAQSQNPAYIIFTSGSTGTPKGVVVKHASFRAMAEGYVRQWETAGLGGVVLQQFPLTSDGSLKQIVSAITTGGCLVVAPAHARGDPTELTQLMAEEGVTCAVATPSEWSMWFRFALDALRRCTALTSAWFGGEKAPQSLLDSFRGLGQTLPKLRFFHTYGPTEATISTAKGEALLRQDSEVAIPVPLHTLPNYAVYIVDEESQPVPLGVPGEIIIGGAGVGHNEYLGRPDLTADRFLADHFAPHDSKEASGWGRMYRTGDYGRIDVHGRLTVEGRIAGDAQVKIRGFRVELGEIEAVILKEAAGALASAVLTLRDGEGDHDGLLVAHVVMQESNSTTALTVAGVLDQLRTRLALSLPQYMIPAVLVPVDEIPLTAHGKVDRNAVRDLALPEACILPTGQQEEGLLTAAERRLADTWATLLPPYALAAERLTRRTDFFRAGGNSLLLVKLQAAIKSTFGGEAPRLSKLMGAPELGSMATLLKPLLEGSGAAAGPDWDEEMALDFDLADLVPQQQRHQDTANGLCVLVTGATGLLGKNIMPLLVADAHIAQIIVLARHADRRDLTRLFPNVSDTNNKIRVIPTELPAIPAPTEAPELQSLDVILHLAADRNFWDGYAALKPVNVDAAKGLARLAMQTGSALHVLSSGAVADYEADADHRQHSGKIEHEEEGGPRPDPALGYVASKWAAERYLANAARQAGLRVTAHRPTAMSTTGKETAEAIMVGEDRAGGNNQLTEMEDALARSILSTAPQLGVRPDFNHISGALHVAPVDEVAAAVADAVARTGSDRHWQGSEVKAMRIINHPATASVRTEVVAARVEKALEEDGNQGVRALPSVPALQWVGMAKRAGVFKWFFAAQELVVTDDEGRTVVSKR</sequence>
<dbReference type="InterPro" id="IPR020807">
    <property type="entry name" value="PKS_DH"/>
</dbReference>
<dbReference type="SUPFAM" id="SSF51735">
    <property type="entry name" value="NAD(P)-binding Rossmann-fold domains"/>
    <property type="match status" value="3"/>
</dbReference>
<dbReference type="InterPro" id="IPR013968">
    <property type="entry name" value="PKS_KR"/>
</dbReference>
<dbReference type="SMART" id="SM00827">
    <property type="entry name" value="PKS_AT"/>
    <property type="match status" value="1"/>
</dbReference>
<dbReference type="InterPro" id="IPR023213">
    <property type="entry name" value="CAT-like_dom_sf"/>
</dbReference>
<dbReference type="Pfam" id="PF21089">
    <property type="entry name" value="PKS_DH_N"/>
    <property type="match status" value="1"/>
</dbReference>
<feature type="active site" description="Proton donor; for dehydratase activity" evidence="9">
    <location>
        <position position="1186"/>
    </location>
</feature>
<dbReference type="InterPro" id="IPR014030">
    <property type="entry name" value="Ketoacyl_synth_N"/>
</dbReference>
<dbReference type="Pfam" id="PF00109">
    <property type="entry name" value="ketoacyl-synt"/>
    <property type="match status" value="1"/>
</dbReference>
<keyword evidence="7" id="KW-0560">Oxidoreductase</keyword>
<dbReference type="SMART" id="SM00823">
    <property type="entry name" value="PKS_PP"/>
    <property type="match status" value="1"/>
</dbReference>
<dbReference type="Pfam" id="PF14765">
    <property type="entry name" value="PS-DH"/>
    <property type="match status" value="1"/>
</dbReference>
<dbReference type="GO" id="GO:0008168">
    <property type="term" value="F:methyltransferase activity"/>
    <property type="evidence" value="ECO:0007669"/>
    <property type="project" value="UniProtKB-KW"/>
</dbReference>
<dbReference type="InterPro" id="IPR049900">
    <property type="entry name" value="PKS_mFAS_DH"/>
</dbReference>
<dbReference type="Pfam" id="PF00668">
    <property type="entry name" value="Condensation"/>
    <property type="match status" value="1"/>
</dbReference>
<evidence type="ECO:0000256" key="5">
    <source>
        <dbReference type="ARBA" id="ARBA00022679"/>
    </source>
</evidence>
<name>A0AAN6P884_9PEZI</name>
<dbReference type="Pfam" id="PF00550">
    <property type="entry name" value="PP-binding"/>
    <property type="match status" value="2"/>
</dbReference>
<feature type="region of interest" description="N-terminal hotdog fold" evidence="9">
    <location>
        <begin position="970"/>
        <end position="1111"/>
    </location>
</feature>
<dbReference type="InterPro" id="IPR016036">
    <property type="entry name" value="Malonyl_transacylase_ACP-bd"/>
</dbReference>
<dbReference type="Gene3D" id="3.40.50.12780">
    <property type="entry name" value="N-terminal domain of ligase-like"/>
    <property type="match status" value="1"/>
</dbReference>
<dbReference type="InterPro" id="IPR013217">
    <property type="entry name" value="Methyltransf_12"/>
</dbReference>
<dbReference type="SUPFAM" id="SSF52151">
    <property type="entry name" value="FabD/lysophospholipase-like"/>
    <property type="match status" value="1"/>
</dbReference>
<dbReference type="Gene3D" id="3.30.559.10">
    <property type="entry name" value="Chloramphenicol acetyltransferase-like domain"/>
    <property type="match status" value="1"/>
</dbReference>
<dbReference type="SMART" id="SM00822">
    <property type="entry name" value="PKS_KR"/>
    <property type="match status" value="1"/>
</dbReference>
<evidence type="ECO:0000259" key="12">
    <source>
        <dbReference type="PROSITE" id="PS52004"/>
    </source>
</evidence>
<dbReference type="InterPro" id="IPR057326">
    <property type="entry name" value="KR_dom"/>
</dbReference>
<dbReference type="InterPro" id="IPR042104">
    <property type="entry name" value="PKS_dehydratase_sf"/>
</dbReference>
<dbReference type="PROSITE" id="PS00606">
    <property type="entry name" value="KS3_1"/>
    <property type="match status" value="1"/>
</dbReference>
<dbReference type="Pfam" id="PF08659">
    <property type="entry name" value="KR"/>
    <property type="match status" value="1"/>
</dbReference>
<dbReference type="SUPFAM" id="SSF55048">
    <property type="entry name" value="Probable ACP-binding domain of malonyl-CoA ACP transacylase"/>
    <property type="match status" value="1"/>
</dbReference>
<dbReference type="GO" id="GO:0004312">
    <property type="term" value="F:fatty acid synthase activity"/>
    <property type="evidence" value="ECO:0007669"/>
    <property type="project" value="TreeGrafter"/>
</dbReference>
<evidence type="ECO:0000256" key="7">
    <source>
        <dbReference type="ARBA" id="ARBA00023002"/>
    </source>
</evidence>
<dbReference type="InterPro" id="IPR016035">
    <property type="entry name" value="Acyl_Trfase/lysoPLipase"/>
</dbReference>
<evidence type="ECO:0000256" key="8">
    <source>
        <dbReference type="ARBA" id="ARBA00023268"/>
    </source>
</evidence>
<dbReference type="PANTHER" id="PTHR43775:SF20">
    <property type="entry name" value="HYBRID PKS-NRPS SYNTHETASE APDA"/>
    <property type="match status" value="1"/>
</dbReference>
<dbReference type="Gene3D" id="3.40.47.10">
    <property type="match status" value="1"/>
</dbReference>
<dbReference type="Gene3D" id="3.30.70.3290">
    <property type="match status" value="1"/>
</dbReference>
<dbReference type="GO" id="GO:0031177">
    <property type="term" value="F:phosphopantetheine binding"/>
    <property type="evidence" value="ECO:0007669"/>
    <property type="project" value="InterPro"/>
</dbReference>
<keyword evidence="8" id="KW-0511">Multifunctional enzyme</keyword>
<feature type="domain" description="Carrier" evidence="11">
    <location>
        <begin position="3756"/>
        <end position="3837"/>
    </location>
</feature>
<dbReference type="Gene3D" id="1.10.1200.10">
    <property type="entry name" value="ACP-like"/>
    <property type="match status" value="2"/>
</dbReference>
<dbReference type="InterPro" id="IPR050091">
    <property type="entry name" value="PKS_NRPS_Biosynth_Enz"/>
</dbReference>
<keyword evidence="5" id="KW-0808">Transferase</keyword>
<dbReference type="FunFam" id="3.40.47.10:FF:000019">
    <property type="entry name" value="Polyketide synthase type I"/>
    <property type="match status" value="1"/>
</dbReference>
<dbReference type="InterPro" id="IPR029063">
    <property type="entry name" value="SAM-dependent_MTases_sf"/>
</dbReference>
<dbReference type="Gene3D" id="3.30.300.30">
    <property type="match status" value="1"/>
</dbReference>
<evidence type="ECO:0000256" key="6">
    <source>
        <dbReference type="ARBA" id="ARBA00022737"/>
    </source>
</evidence>
<dbReference type="InterPro" id="IPR014031">
    <property type="entry name" value="Ketoacyl_synth_C"/>
</dbReference>
<dbReference type="Pfam" id="PF07993">
    <property type="entry name" value="NAD_binding_4"/>
    <property type="match status" value="1"/>
</dbReference>
<dbReference type="PROSITE" id="PS52019">
    <property type="entry name" value="PKS_MFAS_DH"/>
    <property type="match status" value="1"/>
</dbReference>
<keyword evidence="1" id="KW-0596">Phosphopantetheine</keyword>
<feature type="compositionally biased region" description="Low complexity" evidence="10">
    <location>
        <begin position="2610"/>
        <end position="2634"/>
    </location>
</feature>
<feature type="region of interest" description="C-terminal hotdog fold" evidence="9">
    <location>
        <begin position="1126"/>
        <end position="1296"/>
    </location>
</feature>
<dbReference type="InterPro" id="IPR013120">
    <property type="entry name" value="FAR_NAD-bd"/>
</dbReference>
<evidence type="ECO:0000256" key="3">
    <source>
        <dbReference type="ARBA" id="ARBA00022598"/>
    </source>
</evidence>
<dbReference type="Pfam" id="PF02801">
    <property type="entry name" value="Ketoacyl-synt_C"/>
    <property type="match status" value="1"/>
</dbReference>
<dbReference type="GO" id="GO:0016874">
    <property type="term" value="F:ligase activity"/>
    <property type="evidence" value="ECO:0007669"/>
    <property type="project" value="UniProtKB-KW"/>
</dbReference>
<dbReference type="Pfam" id="PF00698">
    <property type="entry name" value="Acyl_transf_1"/>
    <property type="match status" value="2"/>
</dbReference>
<dbReference type="Pfam" id="PF22621">
    <property type="entry name" value="CurL-like_PKS_C"/>
    <property type="match status" value="1"/>
</dbReference>
<dbReference type="InterPro" id="IPR009081">
    <property type="entry name" value="PP-bd_ACP"/>
</dbReference>
<accession>A0AAN6P884</accession>
<dbReference type="Gene3D" id="3.10.129.110">
    <property type="entry name" value="Polyketide synthase dehydratase"/>
    <property type="match status" value="1"/>
</dbReference>
<dbReference type="InterPro" id="IPR016039">
    <property type="entry name" value="Thiolase-like"/>
</dbReference>
<evidence type="ECO:0000256" key="4">
    <source>
        <dbReference type="ARBA" id="ARBA00022603"/>
    </source>
</evidence>
<dbReference type="InterPro" id="IPR001242">
    <property type="entry name" value="Condensation_dom"/>
</dbReference>
<keyword evidence="15" id="KW-1185">Reference proteome</keyword>
<dbReference type="Proteomes" id="UP001303115">
    <property type="component" value="Unassembled WGS sequence"/>
</dbReference>
<dbReference type="CDD" id="cd05930">
    <property type="entry name" value="A_NRPS"/>
    <property type="match status" value="1"/>
</dbReference>
<dbReference type="InterPro" id="IPR049552">
    <property type="entry name" value="PKS_DH_N"/>
</dbReference>
<evidence type="ECO:0000259" key="13">
    <source>
        <dbReference type="PROSITE" id="PS52019"/>
    </source>
</evidence>
<dbReference type="InterPro" id="IPR049551">
    <property type="entry name" value="PKS_DH_C"/>
</dbReference>